<dbReference type="GO" id="GO:0080043">
    <property type="term" value="F:quercetin 3-O-glucosyltransferase activity"/>
    <property type="evidence" value="ECO:0007669"/>
    <property type="project" value="TreeGrafter"/>
</dbReference>
<dbReference type="CDD" id="cd03784">
    <property type="entry name" value="GT1_Gtf-like"/>
    <property type="match status" value="1"/>
</dbReference>
<dbReference type="PROSITE" id="PS00375">
    <property type="entry name" value="UDPGT"/>
    <property type="match status" value="1"/>
</dbReference>
<name>A0A9Q0GUW1_9MAGN</name>
<dbReference type="AlphaFoldDB" id="A0A9Q0GUW1"/>
<evidence type="ECO:0008006" key="6">
    <source>
        <dbReference type="Google" id="ProtNLM"/>
    </source>
</evidence>
<dbReference type="PANTHER" id="PTHR11926">
    <property type="entry name" value="GLUCOSYL/GLUCURONOSYL TRANSFERASES"/>
    <property type="match status" value="1"/>
</dbReference>
<proteinExistence type="inferred from homology"/>
<dbReference type="Proteomes" id="UP001141806">
    <property type="component" value="Unassembled WGS sequence"/>
</dbReference>
<dbReference type="InterPro" id="IPR002213">
    <property type="entry name" value="UDP_glucos_trans"/>
</dbReference>
<dbReference type="Gene3D" id="3.40.50.2000">
    <property type="entry name" value="Glycogen Phosphorylase B"/>
    <property type="match status" value="3"/>
</dbReference>
<dbReference type="OrthoDB" id="5835829at2759"/>
<dbReference type="SUPFAM" id="SSF53756">
    <property type="entry name" value="UDP-Glycosyltransferase/glycogen phosphorylase"/>
    <property type="match status" value="1"/>
</dbReference>
<keyword evidence="2 3" id="KW-0808">Transferase</keyword>
<evidence type="ECO:0000256" key="1">
    <source>
        <dbReference type="ARBA" id="ARBA00009995"/>
    </source>
</evidence>
<evidence type="ECO:0000256" key="2">
    <source>
        <dbReference type="ARBA" id="ARBA00022679"/>
    </source>
</evidence>
<dbReference type="GO" id="GO:0080044">
    <property type="term" value="F:quercetin 7-O-glucosyltransferase activity"/>
    <property type="evidence" value="ECO:0007669"/>
    <property type="project" value="TreeGrafter"/>
</dbReference>
<comment type="similarity">
    <text evidence="1 3">Belongs to the UDP-glycosyltransferase family.</text>
</comment>
<dbReference type="Pfam" id="PF00201">
    <property type="entry name" value="UDPGT"/>
    <property type="match status" value="1"/>
</dbReference>
<accession>A0A9Q0GUW1</accession>
<dbReference type="FunFam" id="3.40.50.2000:FF:000019">
    <property type="entry name" value="Glycosyltransferase"/>
    <property type="match status" value="1"/>
</dbReference>
<comment type="caution">
    <text evidence="4">The sequence shown here is derived from an EMBL/GenBank/DDBJ whole genome shotgun (WGS) entry which is preliminary data.</text>
</comment>
<dbReference type="InterPro" id="IPR035595">
    <property type="entry name" value="UDP_glycos_trans_CS"/>
</dbReference>
<organism evidence="4 5">
    <name type="scientific">Protea cynaroides</name>
    <dbReference type="NCBI Taxonomy" id="273540"/>
    <lineage>
        <taxon>Eukaryota</taxon>
        <taxon>Viridiplantae</taxon>
        <taxon>Streptophyta</taxon>
        <taxon>Embryophyta</taxon>
        <taxon>Tracheophyta</taxon>
        <taxon>Spermatophyta</taxon>
        <taxon>Magnoliopsida</taxon>
        <taxon>Proteales</taxon>
        <taxon>Proteaceae</taxon>
        <taxon>Protea</taxon>
    </lineage>
</organism>
<reference evidence="4" key="1">
    <citation type="journal article" date="2023" name="Plant J.">
        <title>The genome of the king protea, Protea cynaroides.</title>
        <authorList>
            <person name="Chang J."/>
            <person name="Duong T.A."/>
            <person name="Schoeman C."/>
            <person name="Ma X."/>
            <person name="Roodt D."/>
            <person name="Barker N."/>
            <person name="Li Z."/>
            <person name="Van de Peer Y."/>
            <person name="Mizrachi E."/>
        </authorList>
    </citation>
    <scope>NUCLEOTIDE SEQUENCE</scope>
    <source>
        <tissue evidence="4">Young leaves</tissue>
    </source>
</reference>
<dbReference type="PANTHER" id="PTHR11926:SF870">
    <property type="entry name" value="UDP-GLYCOSYLTRANSFERASE 75B1"/>
    <property type="match status" value="1"/>
</dbReference>
<protein>
    <recommendedName>
        <fullName evidence="6">Glycosyltransferase</fullName>
    </recommendedName>
</protein>
<dbReference type="EMBL" id="JAMYWD010000011">
    <property type="protein sequence ID" value="KAJ4954238.1"/>
    <property type="molecule type" value="Genomic_DNA"/>
</dbReference>
<keyword evidence="3" id="KW-0328">Glycosyltransferase</keyword>
<evidence type="ECO:0000313" key="5">
    <source>
        <dbReference type="Proteomes" id="UP001141806"/>
    </source>
</evidence>
<evidence type="ECO:0000256" key="3">
    <source>
        <dbReference type="RuleBase" id="RU003718"/>
    </source>
</evidence>
<evidence type="ECO:0000313" key="4">
    <source>
        <dbReference type="EMBL" id="KAJ4954238.1"/>
    </source>
</evidence>
<gene>
    <name evidence="4" type="ORF">NE237_011021</name>
</gene>
<keyword evidence="5" id="KW-1185">Reference proteome</keyword>
<sequence>MVQLHFLVVSFPAQGHINPSLQFAKRLIRIGVHVTFVTSVSAHRRMTNTPTLEGLTRRWLTCIVYNFLLTWVPELARDLHVRSALVWIQPVAVLDIYYYYFNGYDDVIDRNNNDPSFCLELPGLPFLTCIDLPSFLIPSINTRLPFKSLFRELIQNLEKETKARVLVNSFEALEAEALRSIDKFNMAAIGPLIHTSFGGDLISSSMDYMDWLNSKPEASVVYVSFGTTSALSKMQEREIDRGLLECRRPFLWVILENMEELKKYGMVVPWCSQVEVLCNSSIGCFVTHCGWNSTMEGLIAGVPMVTLPQWSDQTTNAKLIKDVWKTGLRLNLSEKGLVEGDELTRCVEMVMEEENGEKMRKNAKR</sequence>